<dbReference type="InterPro" id="IPR018717">
    <property type="entry name" value="DUF2241"/>
</dbReference>
<dbReference type="AlphaFoldDB" id="A0A5C6CDB2"/>
<dbReference type="Proteomes" id="UP000316304">
    <property type="component" value="Unassembled WGS sequence"/>
</dbReference>
<dbReference type="EMBL" id="SJPT01000006">
    <property type="protein sequence ID" value="TWU21454.1"/>
    <property type="molecule type" value="Genomic_DNA"/>
</dbReference>
<feature type="region of interest" description="Disordered" evidence="1">
    <location>
        <begin position="1"/>
        <end position="22"/>
    </location>
</feature>
<protein>
    <submittedName>
        <fullName evidence="3">ACT domain protein</fullName>
    </submittedName>
</protein>
<accession>A0A5C6CDB2</accession>
<organism evidence="3 4">
    <name type="scientific">Novipirellula galeiformis</name>
    <dbReference type="NCBI Taxonomy" id="2528004"/>
    <lineage>
        <taxon>Bacteria</taxon>
        <taxon>Pseudomonadati</taxon>
        <taxon>Planctomycetota</taxon>
        <taxon>Planctomycetia</taxon>
        <taxon>Pirellulales</taxon>
        <taxon>Pirellulaceae</taxon>
        <taxon>Novipirellula</taxon>
    </lineage>
</organism>
<gene>
    <name evidence="3" type="ORF">Pla52o_36390</name>
</gene>
<dbReference type="InterPro" id="IPR045865">
    <property type="entry name" value="ACT-like_dom_sf"/>
</dbReference>
<evidence type="ECO:0000313" key="4">
    <source>
        <dbReference type="Proteomes" id="UP000316304"/>
    </source>
</evidence>
<name>A0A5C6CDB2_9BACT</name>
<feature type="domain" description="DUF2241" evidence="2">
    <location>
        <begin position="72"/>
        <end position="119"/>
    </location>
</feature>
<keyword evidence="4" id="KW-1185">Reference proteome</keyword>
<comment type="caution">
    <text evidence="3">The sequence shown here is derived from an EMBL/GenBank/DDBJ whole genome shotgun (WGS) entry which is preliminary data.</text>
</comment>
<reference evidence="3 4" key="1">
    <citation type="submission" date="2019-02" db="EMBL/GenBank/DDBJ databases">
        <title>Deep-cultivation of Planctomycetes and their phenomic and genomic characterization uncovers novel biology.</title>
        <authorList>
            <person name="Wiegand S."/>
            <person name="Jogler M."/>
            <person name="Boedeker C."/>
            <person name="Pinto D."/>
            <person name="Vollmers J."/>
            <person name="Rivas-Marin E."/>
            <person name="Kohn T."/>
            <person name="Peeters S.H."/>
            <person name="Heuer A."/>
            <person name="Rast P."/>
            <person name="Oberbeckmann S."/>
            <person name="Bunk B."/>
            <person name="Jeske O."/>
            <person name="Meyerdierks A."/>
            <person name="Storesund J.E."/>
            <person name="Kallscheuer N."/>
            <person name="Luecker S."/>
            <person name="Lage O.M."/>
            <person name="Pohl T."/>
            <person name="Merkel B.J."/>
            <person name="Hornburger P."/>
            <person name="Mueller R.-W."/>
            <person name="Bruemmer F."/>
            <person name="Labrenz M."/>
            <person name="Spormann A.M."/>
            <person name="Op Den Camp H."/>
            <person name="Overmann J."/>
            <person name="Amann R."/>
            <person name="Jetten M.S.M."/>
            <person name="Mascher T."/>
            <person name="Medema M.H."/>
            <person name="Devos D.P."/>
            <person name="Kaster A.-K."/>
            <person name="Ovreas L."/>
            <person name="Rohde M."/>
            <person name="Galperin M.Y."/>
            <person name="Jogler C."/>
        </authorList>
    </citation>
    <scope>NUCLEOTIDE SEQUENCE [LARGE SCALE GENOMIC DNA]</scope>
    <source>
        <strain evidence="3 4">Pla52o</strain>
    </source>
</reference>
<evidence type="ECO:0000313" key="3">
    <source>
        <dbReference type="EMBL" id="TWU21454.1"/>
    </source>
</evidence>
<dbReference type="SUPFAM" id="SSF55021">
    <property type="entry name" value="ACT-like"/>
    <property type="match status" value="1"/>
</dbReference>
<sequence>MQCHHGIDSPQTINASKKQERSTSAEVNWHNDFLLPFPQNGARRSMLNQRYRMTCREVLTSRRLRSSGSFMTGETNLPMLLQNIQPVLQDGEFVFCTMKPATASDLYVSPIGPFLEVEGGNSDTCEGPSRGEWSGLLVRLQDDNSQSSLQSRSGWFSFCSDGQTGSKWNQCERSLGLFSRSPFCANGPCR</sequence>
<evidence type="ECO:0000256" key="1">
    <source>
        <dbReference type="SAM" id="MobiDB-lite"/>
    </source>
</evidence>
<evidence type="ECO:0000259" key="2">
    <source>
        <dbReference type="Pfam" id="PF10000"/>
    </source>
</evidence>
<proteinExistence type="predicted"/>
<dbReference type="Pfam" id="PF10000">
    <property type="entry name" value="ACT_3"/>
    <property type="match status" value="1"/>
</dbReference>